<dbReference type="AlphaFoldDB" id="A0A417YZM0"/>
<dbReference type="Pfam" id="PF00149">
    <property type="entry name" value="Metallophos"/>
    <property type="match status" value="1"/>
</dbReference>
<dbReference type="EMBL" id="QWEG01000001">
    <property type="protein sequence ID" value="RHW43121.1"/>
    <property type="molecule type" value="Genomic_DNA"/>
</dbReference>
<dbReference type="OrthoDB" id="9773856at2"/>
<keyword evidence="4" id="KW-1185">Reference proteome</keyword>
<dbReference type="Proteomes" id="UP000284416">
    <property type="component" value="Unassembled WGS sequence"/>
</dbReference>
<gene>
    <name evidence="3" type="ORF">D1B31_00115</name>
</gene>
<dbReference type="InterPro" id="IPR029052">
    <property type="entry name" value="Metallo-depent_PP-like"/>
</dbReference>
<dbReference type="InterPro" id="IPR014576">
    <property type="entry name" value="Pesterase_YhaO"/>
</dbReference>
<dbReference type="InterPro" id="IPR050535">
    <property type="entry name" value="DNA_Repair-Maintenance_Comp"/>
</dbReference>
<dbReference type="PANTHER" id="PTHR30337">
    <property type="entry name" value="COMPONENT OF ATP-DEPENDENT DSDNA EXONUCLEASE"/>
    <property type="match status" value="1"/>
</dbReference>
<keyword evidence="3" id="KW-0540">Nuclease</keyword>
<protein>
    <submittedName>
        <fullName evidence="3">DNA repair exonuclease</fullName>
    </submittedName>
</protein>
<dbReference type="PIRSF" id="PIRSF033091">
    <property type="entry name" value="Pesterase_YhaO"/>
    <property type="match status" value="1"/>
</dbReference>
<keyword evidence="1" id="KW-0378">Hydrolase</keyword>
<dbReference type="CDD" id="cd00840">
    <property type="entry name" value="MPP_Mre11_N"/>
    <property type="match status" value="1"/>
</dbReference>
<dbReference type="PANTHER" id="PTHR30337:SF7">
    <property type="entry name" value="PHOSPHOESTERASE"/>
    <property type="match status" value="1"/>
</dbReference>
<name>A0A417YZM0_9BACI</name>
<feature type="domain" description="Calcineurin-like phosphoesterase" evidence="2">
    <location>
        <begin position="5"/>
        <end position="201"/>
    </location>
</feature>
<reference evidence="3 4" key="1">
    <citation type="journal article" date="2017" name="Int. J. Syst. Evol. Microbiol.">
        <title>Bacillus notoginsengisoli sp. nov., a novel bacterium isolated from the rhizosphere of Panax notoginseng.</title>
        <authorList>
            <person name="Zhang M.Y."/>
            <person name="Cheng J."/>
            <person name="Cai Y."/>
            <person name="Zhang T.Y."/>
            <person name="Wu Y.Y."/>
            <person name="Manikprabhu D."/>
            <person name="Li W.J."/>
            <person name="Zhang Y.X."/>
        </authorList>
    </citation>
    <scope>NUCLEOTIDE SEQUENCE [LARGE SCALE GENOMIC DNA]</scope>
    <source>
        <strain evidence="3 4">JCM 30743</strain>
    </source>
</reference>
<evidence type="ECO:0000256" key="1">
    <source>
        <dbReference type="ARBA" id="ARBA00022801"/>
    </source>
</evidence>
<dbReference type="SUPFAM" id="SSF56300">
    <property type="entry name" value="Metallo-dependent phosphatases"/>
    <property type="match status" value="1"/>
</dbReference>
<dbReference type="Gene3D" id="3.60.21.10">
    <property type="match status" value="1"/>
</dbReference>
<accession>A0A417YZM0</accession>
<evidence type="ECO:0000313" key="3">
    <source>
        <dbReference type="EMBL" id="RHW43121.1"/>
    </source>
</evidence>
<organism evidence="3 4">
    <name type="scientific">Neobacillus notoginsengisoli</name>
    <dbReference type="NCBI Taxonomy" id="1578198"/>
    <lineage>
        <taxon>Bacteria</taxon>
        <taxon>Bacillati</taxon>
        <taxon>Bacillota</taxon>
        <taxon>Bacilli</taxon>
        <taxon>Bacillales</taxon>
        <taxon>Bacillaceae</taxon>
        <taxon>Neobacillus</taxon>
    </lineage>
</organism>
<evidence type="ECO:0000313" key="4">
    <source>
        <dbReference type="Proteomes" id="UP000284416"/>
    </source>
</evidence>
<dbReference type="InterPro" id="IPR041796">
    <property type="entry name" value="Mre11_N"/>
</dbReference>
<dbReference type="GO" id="GO:0004527">
    <property type="term" value="F:exonuclease activity"/>
    <property type="evidence" value="ECO:0007669"/>
    <property type="project" value="UniProtKB-KW"/>
</dbReference>
<dbReference type="InterPro" id="IPR004843">
    <property type="entry name" value="Calcineurin-like_PHP"/>
</dbReference>
<keyword evidence="3" id="KW-0269">Exonuclease</keyword>
<sequence length="405" mass="45272">MKKVTFIHAADLHLDSPMAGLKNLPEPIFARLKESTFSSLRKIVDAAISNEVDFVILAGDLYDGEDRSLKAQSRFRAEMERLLGKGIPVFAIHGNHDHLGGSWVKMQMPENVHIFGSKTESVLLETESGAAVNLYGFSYPTRHVTERKIHTYEKAAGGDFHIGILHGSDGSTTEHGSYCPFAVGELLEKQFDYWALGHIHKRALLAENPPIVYPGNIQGRNRKETGEKGCYLVSLDEAGANLEFMETNDIVWHEADISARGITDFDGIYRLLLKEKEKFRRVGKGVLLSVILRDIGLAGQDELDSLHSNLLELLQDGEEDESSFVWTTKVQVLEEDSWERGDLAGEADFYNELFQVADGFGPASEVLEPLYGRLPARKHVSTLGKEEEALLLEEAERLLIRLLRN</sequence>
<proteinExistence type="predicted"/>
<evidence type="ECO:0000259" key="2">
    <source>
        <dbReference type="Pfam" id="PF00149"/>
    </source>
</evidence>
<comment type="caution">
    <text evidence="3">The sequence shown here is derived from an EMBL/GenBank/DDBJ whole genome shotgun (WGS) entry which is preliminary data.</text>
</comment>
<dbReference type="RefSeq" id="WP_118918729.1">
    <property type="nucleotide sequence ID" value="NZ_QWEG01000001.1"/>
</dbReference>